<feature type="compositionally biased region" description="Low complexity" evidence="3">
    <location>
        <begin position="61"/>
        <end position="95"/>
    </location>
</feature>
<evidence type="ECO:0000313" key="6">
    <source>
        <dbReference type="Proteomes" id="UP000078595"/>
    </source>
</evidence>
<feature type="compositionally biased region" description="Basic and acidic residues" evidence="3">
    <location>
        <begin position="923"/>
        <end position="939"/>
    </location>
</feature>
<feature type="domain" description="HTH La-type RNA-binding" evidence="4">
    <location>
        <begin position="741"/>
        <end position="831"/>
    </location>
</feature>
<dbReference type="InterPro" id="IPR006630">
    <property type="entry name" value="La_HTH"/>
</dbReference>
<keyword evidence="6" id="KW-1185">Reference proteome</keyword>
<name>A0AAJ8KJ00_9TREE</name>
<sequence length="939" mass="100032">MSTPQQAPNSQQQPSAFHALGSYADRIKDVNGNPSKTEKPIPTAPASAESSLIPNGAPSKAVSRPSSATPSSSSSSAVKSRIPKSLPSPQPQSQSKEAREQDEDGSWETVRSNRQRAKQQDEKEKEKHGSNSKNWRDRSGQKQKPTNEENEKKGGQGKVSKKQSVNNVASTSHSLADTSAKPSSALPVPTKPAWGALTQSTKLPTSLAKTPGTSKGSRRESEQHEQIQAITVPSSPSLNGTTATANSVSIPPSVGSPNLSSETASTSTASASVLSKAVDKLEEEEGSWRAKQQPQVDEVVQPSANDQPVPARQAAPPPAVNAWDLRKKAIIPPQPPTSNQAKVVASTLNQDSNHQSSPQNHVKAESAPKSKKKTAARATSSAILPPINDVTSWPDVSQAAKGDEKKDKPKEKSTVEESSVVEDHATNTTTSKKQKWTAIPAAELLAAADQVAEETRRQHKAEAHARKRASASKADVNEASSTSAKNAGKPKKSSIQSTDGKKGVRAGRAGSTSEVKMPQLSMDRSEARTQVEGESRNQDIDHQSATPNKEASATGNADQDIAALTRQISKQSKAGSPRKGDQPLTSPTSNGISSELRLGNGPIAPQSRPMVASNTAPLPQQGFSNNTLPRVPRGRDTRQSLNGGGRGRGGFRSNSAFVHKPHQHFGSPPLGGNTNLPNDGFVNGNGYARRQGQFGGFQPFYPVQGYGQPNASVYDPMQAQYGAGSVYRPGLPPPPMPQTVVPNLDATRFYVLGQIEYYFSMQNLAMDFFLRQQMDSEGWIDIAMIASFNRVKSLTPDVAIVKDCMTLSSLLEVREESVRLAGQDAPRWVLPDAKPSKFPVDQSSTTMSGSPSQLTEESRDLANNSNDISITSDEGSSLPPPPRISGIAAEVENALMKNSSAAPAVNGAMPDEKAEEGANADKQVSEKARIENKEEVVRS</sequence>
<dbReference type="GeneID" id="28965723"/>
<dbReference type="GO" id="GO:0010494">
    <property type="term" value="C:cytoplasmic stress granule"/>
    <property type="evidence" value="ECO:0007669"/>
    <property type="project" value="TreeGrafter"/>
</dbReference>
<keyword evidence="1 2" id="KW-0694">RNA-binding</keyword>
<feature type="region of interest" description="Disordered" evidence="3">
    <location>
        <begin position="831"/>
        <end position="888"/>
    </location>
</feature>
<dbReference type="RefSeq" id="XP_065824498.1">
    <property type="nucleotide sequence ID" value="XM_065968426.1"/>
</dbReference>
<protein>
    <recommendedName>
        <fullName evidence="4">HTH La-type RNA-binding domain-containing protein</fullName>
    </recommendedName>
</protein>
<feature type="compositionally biased region" description="Polar residues" evidence="3">
    <location>
        <begin position="337"/>
        <end position="360"/>
    </location>
</feature>
<feature type="region of interest" description="Disordered" evidence="3">
    <location>
        <begin position="1"/>
        <end position="437"/>
    </location>
</feature>
<dbReference type="CDD" id="cd07323">
    <property type="entry name" value="LAM"/>
    <property type="match status" value="1"/>
</dbReference>
<dbReference type="Proteomes" id="UP000078595">
    <property type="component" value="Chromosome 2"/>
</dbReference>
<feature type="region of interest" description="Disordered" evidence="3">
    <location>
        <begin position="901"/>
        <end position="939"/>
    </location>
</feature>
<dbReference type="GO" id="GO:0045727">
    <property type="term" value="P:positive regulation of translation"/>
    <property type="evidence" value="ECO:0007669"/>
    <property type="project" value="TreeGrafter"/>
</dbReference>
<feature type="compositionally biased region" description="Polar residues" evidence="3">
    <location>
        <begin position="166"/>
        <end position="182"/>
    </location>
</feature>
<feature type="compositionally biased region" description="Polar residues" evidence="3">
    <location>
        <begin position="841"/>
        <end position="875"/>
    </location>
</feature>
<accession>A0AAJ8KJ00</accession>
<dbReference type="KEGG" id="kdj:28965723"/>
<dbReference type="GO" id="GO:0005829">
    <property type="term" value="C:cytosol"/>
    <property type="evidence" value="ECO:0007669"/>
    <property type="project" value="TreeGrafter"/>
</dbReference>
<dbReference type="InterPro" id="IPR036390">
    <property type="entry name" value="WH_DNA-bd_sf"/>
</dbReference>
<gene>
    <name evidence="5" type="ORF">I303_101840</name>
</gene>
<dbReference type="PROSITE" id="PS50961">
    <property type="entry name" value="HTH_LA"/>
    <property type="match status" value="1"/>
</dbReference>
<reference evidence="5" key="1">
    <citation type="submission" date="2013-07" db="EMBL/GenBank/DDBJ databases">
        <authorList>
            <consortium name="The Broad Institute Genome Sequencing Platform"/>
            <person name="Cuomo C."/>
            <person name="Litvintseva A."/>
            <person name="Chen Y."/>
            <person name="Heitman J."/>
            <person name="Sun S."/>
            <person name="Springer D."/>
            <person name="Dromer F."/>
            <person name="Young S.K."/>
            <person name="Zeng Q."/>
            <person name="Gargeya S."/>
            <person name="Fitzgerald M."/>
            <person name="Abouelleil A."/>
            <person name="Alvarado L."/>
            <person name="Berlin A.M."/>
            <person name="Chapman S.B."/>
            <person name="Dewar J."/>
            <person name="Goldberg J."/>
            <person name="Griggs A."/>
            <person name="Gujja S."/>
            <person name="Hansen M."/>
            <person name="Howarth C."/>
            <person name="Imamovic A."/>
            <person name="Larimer J."/>
            <person name="McCowan C."/>
            <person name="Murphy C."/>
            <person name="Pearson M."/>
            <person name="Priest M."/>
            <person name="Roberts A."/>
            <person name="Saif S."/>
            <person name="Shea T."/>
            <person name="Sykes S."/>
            <person name="Wortman J."/>
            <person name="Nusbaum C."/>
            <person name="Birren B."/>
        </authorList>
    </citation>
    <scope>NUCLEOTIDE SEQUENCE</scope>
    <source>
        <strain evidence="5">CBS 10117</strain>
    </source>
</reference>
<dbReference type="SMART" id="SM00715">
    <property type="entry name" value="LA"/>
    <property type="match status" value="1"/>
</dbReference>
<feature type="compositionally biased region" description="Low complexity" evidence="3">
    <location>
        <begin position="260"/>
        <end position="272"/>
    </location>
</feature>
<reference evidence="5" key="2">
    <citation type="submission" date="2024-02" db="EMBL/GenBank/DDBJ databases">
        <title>Comparative genomics of Cryptococcus and Kwoniella reveals pathogenesis evolution and contrasting modes of karyotype evolution via chromosome fusion or intercentromeric recombination.</title>
        <authorList>
            <person name="Coelho M.A."/>
            <person name="David-Palma M."/>
            <person name="Shea T."/>
            <person name="Bowers K."/>
            <person name="McGinley-Smith S."/>
            <person name="Mohammad A.W."/>
            <person name="Gnirke A."/>
            <person name="Yurkov A.M."/>
            <person name="Nowrousian M."/>
            <person name="Sun S."/>
            <person name="Cuomo C.A."/>
            <person name="Heitman J."/>
        </authorList>
    </citation>
    <scope>NUCLEOTIDE SEQUENCE</scope>
    <source>
        <strain evidence="5">CBS 10117</strain>
    </source>
</reference>
<dbReference type="SUPFAM" id="SSF46785">
    <property type="entry name" value="Winged helix' DNA-binding domain"/>
    <property type="match status" value="1"/>
</dbReference>
<dbReference type="PANTHER" id="PTHR22792">
    <property type="entry name" value="LUPUS LA PROTEIN-RELATED"/>
    <property type="match status" value="1"/>
</dbReference>
<dbReference type="EMBL" id="CP144531">
    <property type="protein sequence ID" value="WWC59289.1"/>
    <property type="molecule type" value="Genomic_DNA"/>
</dbReference>
<feature type="compositionally biased region" description="Polar residues" evidence="3">
    <location>
        <begin position="197"/>
        <end position="215"/>
    </location>
</feature>
<feature type="compositionally biased region" description="Basic and acidic residues" evidence="3">
    <location>
        <begin position="401"/>
        <end position="425"/>
    </location>
</feature>
<dbReference type="PANTHER" id="PTHR22792:SF132">
    <property type="entry name" value="LA-RELATED PROTEIN 1"/>
    <property type="match status" value="1"/>
</dbReference>
<dbReference type="InterPro" id="IPR036388">
    <property type="entry name" value="WH-like_DNA-bd_sf"/>
</dbReference>
<evidence type="ECO:0000256" key="1">
    <source>
        <dbReference type="ARBA" id="ARBA00022884"/>
    </source>
</evidence>
<dbReference type="GO" id="GO:0003723">
    <property type="term" value="F:RNA binding"/>
    <property type="evidence" value="ECO:0007669"/>
    <property type="project" value="UniProtKB-UniRule"/>
</dbReference>
<feature type="compositionally biased region" description="Polar residues" evidence="3">
    <location>
        <begin position="612"/>
        <end position="628"/>
    </location>
</feature>
<proteinExistence type="predicted"/>
<dbReference type="Gene3D" id="1.10.10.10">
    <property type="entry name" value="Winged helix-like DNA-binding domain superfamily/Winged helix DNA-binding domain"/>
    <property type="match status" value="1"/>
</dbReference>
<evidence type="ECO:0000256" key="2">
    <source>
        <dbReference type="PROSITE-ProRule" id="PRU00332"/>
    </source>
</evidence>
<feature type="compositionally biased region" description="Polar residues" evidence="3">
    <location>
        <begin position="543"/>
        <end position="557"/>
    </location>
</feature>
<dbReference type="AlphaFoldDB" id="A0AAJ8KJ00"/>
<dbReference type="InterPro" id="IPR045180">
    <property type="entry name" value="La_dom_prot"/>
</dbReference>
<feature type="compositionally biased region" description="Low complexity" evidence="3">
    <location>
        <begin position="1"/>
        <end position="16"/>
    </location>
</feature>
<dbReference type="Pfam" id="PF05383">
    <property type="entry name" value="La"/>
    <property type="match status" value="1"/>
</dbReference>
<feature type="compositionally biased region" description="Basic and acidic residues" evidence="3">
    <location>
        <begin position="453"/>
        <end position="464"/>
    </location>
</feature>
<feature type="region of interest" description="Disordered" evidence="3">
    <location>
        <begin position="450"/>
        <end position="687"/>
    </location>
</feature>
<evidence type="ECO:0000256" key="3">
    <source>
        <dbReference type="SAM" id="MobiDB-lite"/>
    </source>
</evidence>
<organism evidence="5 6">
    <name type="scientific">Kwoniella dejecticola CBS 10117</name>
    <dbReference type="NCBI Taxonomy" id="1296121"/>
    <lineage>
        <taxon>Eukaryota</taxon>
        <taxon>Fungi</taxon>
        <taxon>Dikarya</taxon>
        <taxon>Basidiomycota</taxon>
        <taxon>Agaricomycotina</taxon>
        <taxon>Tremellomycetes</taxon>
        <taxon>Tremellales</taxon>
        <taxon>Cryptococcaceae</taxon>
        <taxon>Kwoniella</taxon>
    </lineage>
</organism>
<evidence type="ECO:0000259" key="4">
    <source>
        <dbReference type="PROSITE" id="PS50961"/>
    </source>
</evidence>
<feature type="compositionally biased region" description="Polar residues" evidence="3">
    <location>
        <begin position="583"/>
        <end position="593"/>
    </location>
</feature>
<feature type="compositionally biased region" description="Basic and acidic residues" evidence="3">
    <location>
        <begin position="523"/>
        <end position="542"/>
    </location>
</feature>
<evidence type="ECO:0000313" key="5">
    <source>
        <dbReference type="EMBL" id="WWC59289.1"/>
    </source>
</evidence>
<feature type="compositionally biased region" description="Polar residues" evidence="3">
    <location>
        <begin position="226"/>
        <end position="259"/>
    </location>
</feature>
<feature type="compositionally biased region" description="Basic and acidic residues" evidence="3">
    <location>
        <begin position="118"/>
        <end position="154"/>
    </location>
</feature>